<sequence>MDCDGEEKDRQMNYIKEGFWYGKKEPNLPFPKTSDDKKWMNKKIKFIRKLERIEDIIESSINIGKISSYKGFSKCRICKQKVGSREFEFKNWIWPEGFLHYIEKHNIKPTDDFIKFINHHSKIIDLLES</sequence>
<evidence type="ECO:0000313" key="1">
    <source>
        <dbReference type="EMBL" id="QJA88167.1"/>
    </source>
</evidence>
<protein>
    <submittedName>
        <fullName evidence="1">Uncharacterized protein</fullName>
    </submittedName>
</protein>
<gene>
    <name evidence="1" type="ORF">MM415B02815_0003</name>
</gene>
<dbReference type="EMBL" id="MT142759">
    <property type="protein sequence ID" value="QJA88167.1"/>
    <property type="molecule type" value="Genomic_DNA"/>
</dbReference>
<organism evidence="1">
    <name type="scientific">viral metagenome</name>
    <dbReference type="NCBI Taxonomy" id="1070528"/>
    <lineage>
        <taxon>unclassified sequences</taxon>
        <taxon>metagenomes</taxon>
        <taxon>organismal metagenomes</taxon>
    </lineage>
</organism>
<dbReference type="AlphaFoldDB" id="A0A6M3L0S4"/>
<accession>A0A6M3L0S4</accession>
<name>A0A6M3L0S4_9ZZZZ</name>
<proteinExistence type="predicted"/>
<reference evidence="1" key="1">
    <citation type="submission" date="2020-03" db="EMBL/GenBank/DDBJ databases">
        <title>The deep terrestrial virosphere.</title>
        <authorList>
            <person name="Holmfeldt K."/>
            <person name="Nilsson E."/>
            <person name="Simone D."/>
            <person name="Lopez-Fernandez M."/>
            <person name="Wu X."/>
            <person name="de Brujin I."/>
            <person name="Lundin D."/>
            <person name="Andersson A."/>
            <person name="Bertilsson S."/>
            <person name="Dopson M."/>
        </authorList>
    </citation>
    <scope>NUCLEOTIDE SEQUENCE</scope>
    <source>
        <strain evidence="1">MM415B02815</strain>
    </source>
</reference>